<feature type="domain" description="Tectonic-1-3" evidence="6">
    <location>
        <begin position="159"/>
        <end position="315"/>
    </location>
</feature>
<comment type="subunit">
    <text evidence="2">Part of the tectonic-like complex (also named B9 complex).</text>
</comment>
<evidence type="ECO:0000259" key="6">
    <source>
        <dbReference type="Pfam" id="PF07773"/>
    </source>
</evidence>
<dbReference type="GO" id="GO:0036038">
    <property type="term" value="C:MKS complex"/>
    <property type="evidence" value="ECO:0007669"/>
    <property type="project" value="TreeGrafter"/>
</dbReference>
<dbReference type="GO" id="GO:0060271">
    <property type="term" value="P:cilium assembly"/>
    <property type="evidence" value="ECO:0007669"/>
    <property type="project" value="TreeGrafter"/>
</dbReference>
<dbReference type="PANTHER" id="PTHR14611">
    <property type="entry name" value="TECTONIC FAMILY MEMBER"/>
    <property type="match status" value="1"/>
</dbReference>
<gene>
    <name evidence="8" type="primary">Tctn1</name>
    <name evidence="8" type="ORF">OREARF_R04962</name>
</gene>
<dbReference type="GO" id="GO:1904491">
    <property type="term" value="P:protein localization to ciliary transition zone"/>
    <property type="evidence" value="ECO:0007669"/>
    <property type="project" value="TreeGrafter"/>
</dbReference>
<dbReference type="Pfam" id="PF07773">
    <property type="entry name" value="TCTN_DUF1619"/>
    <property type="match status" value="2"/>
</dbReference>
<name>A0A7K6JT34_9PASE</name>
<feature type="non-terminal residue" evidence="8">
    <location>
        <position position="540"/>
    </location>
</feature>
<evidence type="ECO:0000256" key="3">
    <source>
        <dbReference type="ARBA" id="ARBA00022729"/>
    </source>
</evidence>
<organism evidence="8 9">
    <name type="scientific">Oreocharis arfaki</name>
    <name type="common">tit berrypecker</name>
    <dbReference type="NCBI Taxonomy" id="979223"/>
    <lineage>
        <taxon>Eukaryota</taxon>
        <taxon>Metazoa</taxon>
        <taxon>Chordata</taxon>
        <taxon>Craniata</taxon>
        <taxon>Vertebrata</taxon>
        <taxon>Euteleostomi</taxon>
        <taxon>Archelosauria</taxon>
        <taxon>Archosauria</taxon>
        <taxon>Dinosauria</taxon>
        <taxon>Saurischia</taxon>
        <taxon>Theropoda</taxon>
        <taxon>Coelurosauria</taxon>
        <taxon>Aves</taxon>
        <taxon>Neognathae</taxon>
        <taxon>Neoaves</taxon>
        <taxon>Telluraves</taxon>
        <taxon>Australaves</taxon>
        <taxon>Passeriformes</taxon>
        <taxon>Passeroidea</taxon>
        <taxon>Paramythiidae</taxon>
        <taxon>Oreocharis</taxon>
    </lineage>
</organism>
<dbReference type="Proteomes" id="UP000542358">
    <property type="component" value="Unassembled WGS sequence"/>
</dbReference>
<dbReference type="AlphaFoldDB" id="A0A7K6JT34"/>
<feature type="domain" description="Tectonic-1-3" evidence="6">
    <location>
        <begin position="325"/>
        <end position="512"/>
    </location>
</feature>
<dbReference type="InterPro" id="IPR040354">
    <property type="entry name" value="TCTN1-3"/>
</dbReference>
<evidence type="ECO:0000256" key="1">
    <source>
        <dbReference type="ARBA" id="ARBA00007633"/>
    </source>
</evidence>
<keyword evidence="5" id="KW-0325">Glycoprotein</keyword>
<dbReference type="Pfam" id="PF25752">
    <property type="entry name" value="DUF1619_N"/>
    <property type="match status" value="1"/>
</dbReference>
<keyword evidence="9" id="KW-1185">Reference proteome</keyword>
<keyword evidence="4" id="KW-0970">Cilium biogenesis/degradation</keyword>
<dbReference type="EMBL" id="VZRR01002305">
    <property type="protein sequence ID" value="NWW02852.1"/>
    <property type="molecule type" value="Genomic_DNA"/>
</dbReference>
<dbReference type="PANTHER" id="PTHR14611:SF1">
    <property type="entry name" value="TECTONIC-1"/>
    <property type="match status" value="1"/>
</dbReference>
<feature type="domain" description="Tectonic-1-3 N-terminal" evidence="7">
    <location>
        <begin position="16"/>
        <end position="122"/>
    </location>
</feature>
<evidence type="ECO:0000256" key="2">
    <source>
        <dbReference type="ARBA" id="ARBA00011495"/>
    </source>
</evidence>
<keyword evidence="3" id="KW-0732">Signal</keyword>
<protein>
    <submittedName>
        <fullName evidence="8">TECT1 protein</fullName>
    </submittedName>
</protein>
<feature type="non-terminal residue" evidence="8">
    <location>
        <position position="1"/>
    </location>
</feature>
<accession>A0A7K6JT34</accession>
<dbReference type="InterPro" id="IPR011677">
    <property type="entry name" value="TCTN1-3_dom"/>
</dbReference>
<reference evidence="8 9" key="1">
    <citation type="submission" date="2019-09" db="EMBL/GenBank/DDBJ databases">
        <title>Bird 10,000 Genomes (B10K) Project - Family phase.</title>
        <authorList>
            <person name="Zhang G."/>
        </authorList>
    </citation>
    <scope>NUCLEOTIDE SEQUENCE [LARGE SCALE GENOMIC DNA]</scope>
    <source>
        <strain evidence="8">B10K-DU-029-42</strain>
        <tissue evidence="8">Muscle</tissue>
    </source>
</reference>
<evidence type="ECO:0000313" key="8">
    <source>
        <dbReference type="EMBL" id="NWW02852.1"/>
    </source>
</evidence>
<evidence type="ECO:0000256" key="5">
    <source>
        <dbReference type="ARBA" id="ARBA00023180"/>
    </source>
</evidence>
<comment type="similarity">
    <text evidence="1">Belongs to the tectonic family.</text>
</comment>
<proteinExistence type="inferred from homology"/>
<comment type="caution">
    <text evidence="8">The sequence shown here is derived from an EMBL/GenBank/DDBJ whole genome shotgun (WGS) entry which is preliminary data.</text>
</comment>
<evidence type="ECO:0000259" key="7">
    <source>
        <dbReference type="Pfam" id="PF25752"/>
    </source>
</evidence>
<evidence type="ECO:0000313" key="9">
    <source>
        <dbReference type="Proteomes" id="UP000542358"/>
    </source>
</evidence>
<dbReference type="InterPro" id="IPR057724">
    <property type="entry name" value="TCTN1-3_N"/>
</dbReference>
<sequence>PADTPDPSQARARSAPAPITDVAKLCVCDLLVAQCDVNCCCDPDCSADDFSLFTTCSVPVVTGDSQLCSQKAAVYSLDVEANPPERIFKLIDQVNPSIFCIHAANYKQALYLKSPEIPTPENFDRLLDKFGGATFNAEPDSWNLDPDAQNPPDANETYRYEYGAPVQTEEAFLRLPSPVVSSWCSDANPAGFLVNQATKCIRSVSVENCDSIQALSMLFYINSSILASVFQVNITVQSIVVQSLDGMRTLLSTSDVLRLPMVLDGLCINAVLGVNYHITHTDTGEIIEAAAAFVLGAISKEALSIEQSFEISFTQENTQPVPLSGNPGYVVGLPVRAGFWPQGYPFPAGFSSNKHSQLTILQSTSTQDCLAAQGARAPVLFGYNMISGCKLRITAAMKCQPLAQTLLDVLKGQSFPEYVASFGNSQAQDVLDWVPITQLHISEQMISNTLQSSCQIPVSLGIEVKWTKYGSLVNPQARIVNVTATITTTTLKQLPSGRERIIPVTSSVVFTDISSPAEPSYKAWPTINIKLPFDFFYPFV</sequence>
<evidence type="ECO:0000256" key="4">
    <source>
        <dbReference type="ARBA" id="ARBA00022794"/>
    </source>
</evidence>